<dbReference type="PANTHER" id="PTHR43046">
    <property type="entry name" value="GDP-MANNOSE MANNOSYL HYDROLASE"/>
    <property type="match status" value="1"/>
</dbReference>
<dbReference type="InterPro" id="IPR015797">
    <property type="entry name" value="NUDIX_hydrolase-like_dom_sf"/>
</dbReference>
<evidence type="ECO:0000259" key="5">
    <source>
        <dbReference type="PROSITE" id="PS51462"/>
    </source>
</evidence>
<dbReference type="GO" id="GO:0016787">
    <property type="term" value="F:hydrolase activity"/>
    <property type="evidence" value="ECO:0007669"/>
    <property type="project" value="UniProtKB-KW"/>
</dbReference>
<evidence type="ECO:0000313" key="6">
    <source>
        <dbReference type="EMBL" id="SBT45083.1"/>
    </source>
</evidence>
<name>A0A1A8ZMG9_9ACTN</name>
<evidence type="ECO:0000256" key="3">
    <source>
        <dbReference type="ARBA" id="ARBA00022801"/>
    </source>
</evidence>
<dbReference type="RefSeq" id="WP_091664188.1">
    <property type="nucleotide sequence ID" value="NZ_LT594323.1"/>
</dbReference>
<keyword evidence="3 4" id="KW-0378">Hydrolase</keyword>
<evidence type="ECO:0000313" key="7">
    <source>
        <dbReference type="Proteomes" id="UP000199385"/>
    </source>
</evidence>
<dbReference type="SUPFAM" id="SSF55811">
    <property type="entry name" value="Nudix"/>
    <property type="match status" value="1"/>
</dbReference>
<dbReference type="OrthoDB" id="21342at2"/>
<sequence length="147" mass="15867">MTPGRDFVGVGVGAIVLDDRGSLLLARRGPAARNEVGTWEFPGGMVDFGERLADAVRREFREEYGIEVAVTGLLGVFDHLLPAEHQHWISVTYLARHVSGVPRPLEPAKCTAVDWFPPTALPAPLSAITQQNLATYLAGRPAPGREG</sequence>
<dbReference type="PANTHER" id="PTHR43046:SF14">
    <property type="entry name" value="MUTT_NUDIX FAMILY PROTEIN"/>
    <property type="match status" value="1"/>
</dbReference>
<dbReference type="InterPro" id="IPR020476">
    <property type="entry name" value="Nudix_hydrolase"/>
</dbReference>
<comment type="similarity">
    <text evidence="2 4">Belongs to the Nudix hydrolase family.</text>
</comment>
<evidence type="ECO:0000256" key="4">
    <source>
        <dbReference type="RuleBase" id="RU003476"/>
    </source>
</evidence>
<protein>
    <submittedName>
        <fullName evidence="6">8-oxo-dGTP diphosphatase</fullName>
    </submittedName>
</protein>
<dbReference type="AlphaFoldDB" id="A0A1A8ZMG9"/>
<evidence type="ECO:0000256" key="2">
    <source>
        <dbReference type="ARBA" id="ARBA00005582"/>
    </source>
</evidence>
<reference evidence="7" key="1">
    <citation type="submission" date="2016-06" db="EMBL/GenBank/DDBJ databases">
        <authorList>
            <person name="Varghese N."/>
            <person name="Submissions Spin"/>
        </authorList>
    </citation>
    <scope>NUCLEOTIDE SEQUENCE [LARGE SCALE GENOMIC DNA]</scope>
    <source>
        <strain evidence="7">DSM 44815</strain>
    </source>
</reference>
<comment type="cofactor">
    <cofactor evidence="1">
        <name>Mg(2+)</name>
        <dbReference type="ChEBI" id="CHEBI:18420"/>
    </cofactor>
</comment>
<dbReference type="InterPro" id="IPR020084">
    <property type="entry name" value="NUDIX_hydrolase_CS"/>
</dbReference>
<dbReference type="PROSITE" id="PS00893">
    <property type="entry name" value="NUDIX_BOX"/>
    <property type="match status" value="1"/>
</dbReference>
<dbReference type="PATRIC" id="fig|261654.4.peg.2955"/>
<dbReference type="InterPro" id="IPR000086">
    <property type="entry name" value="NUDIX_hydrolase_dom"/>
</dbReference>
<dbReference type="Pfam" id="PF00293">
    <property type="entry name" value="NUDIX"/>
    <property type="match status" value="1"/>
</dbReference>
<dbReference type="PROSITE" id="PS51462">
    <property type="entry name" value="NUDIX"/>
    <property type="match status" value="1"/>
</dbReference>
<organism evidence="6 7">
    <name type="scientific">Micromonospora auratinigra</name>
    <dbReference type="NCBI Taxonomy" id="261654"/>
    <lineage>
        <taxon>Bacteria</taxon>
        <taxon>Bacillati</taxon>
        <taxon>Actinomycetota</taxon>
        <taxon>Actinomycetes</taxon>
        <taxon>Micromonosporales</taxon>
        <taxon>Micromonosporaceae</taxon>
        <taxon>Micromonospora</taxon>
    </lineage>
</organism>
<feature type="domain" description="Nudix hydrolase" evidence="5">
    <location>
        <begin position="7"/>
        <end position="141"/>
    </location>
</feature>
<dbReference type="Gene3D" id="3.90.79.10">
    <property type="entry name" value="Nucleoside Triphosphate Pyrophosphohydrolase"/>
    <property type="match status" value="1"/>
</dbReference>
<dbReference type="Proteomes" id="UP000199385">
    <property type="component" value="Chromosome I"/>
</dbReference>
<dbReference type="PRINTS" id="PR00502">
    <property type="entry name" value="NUDIXFAMILY"/>
</dbReference>
<evidence type="ECO:0000256" key="1">
    <source>
        <dbReference type="ARBA" id="ARBA00001946"/>
    </source>
</evidence>
<dbReference type="STRING" id="261654.GA0070611_2905"/>
<dbReference type="EMBL" id="LT594323">
    <property type="protein sequence ID" value="SBT45083.1"/>
    <property type="molecule type" value="Genomic_DNA"/>
</dbReference>
<proteinExistence type="inferred from homology"/>
<keyword evidence="7" id="KW-1185">Reference proteome</keyword>
<gene>
    <name evidence="6" type="ORF">GA0070611_2905</name>
</gene>
<accession>A0A1A8ZMG9</accession>